<accession>A0A1H2YDQ4</accession>
<evidence type="ECO:0000256" key="3">
    <source>
        <dbReference type="ARBA" id="ARBA00023125"/>
    </source>
</evidence>
<dbReference type="OrthoDB" id="9803030at2"/>
<evidence type="ECO:0000256" key="4">
    <source>
        <dbReference type="ARBA" id="ARBA00023163"/>
    </source>
</evidence>
<dbReference type="Pfam" id="PF03466">
    <property type="entry name" value="LysR_substrate"/>
    <property type="match status" value="1"/>
</dbReference>
<comment type="similarity">
    <text evidence="1">Belongs to the LysR transcriptional regulatory family.</text>
</comment>
<feature type="coiled-coil region" evidence="5">
    <location>
        <begin position="68"/>
        <end position="95"/>
    </location>
</feature>
<dbReference type="InterPro" id="IPR036390">
    <property type="entry name" value="WH_DNA-bd_sf"/>
</dbReference>
<evidence type="ECO:0000256" key="5">
    <source>
        <dbReference type="SAM" id="Coils"/>
    </source>
</evidence>
<dbReference type="SUPFAM" id="SSF46785">
    <property type="entry name" value="Winged helix' DNA-binding domain"/>
    <property type="match status" value="1"/>
</dbReference>
<feature type="domain" description="HTH lysR-type" evidence="6">
    <location>
        <begin position="8"/>
        <end position="65"/>
    </location>
</feature>
<evidence type="ECO:0000313" key="8">
    <source>
        <dbReference type="Proteomes" id="UP000199118"/>
    </source>
</evidence>
<dbReference type="GO" id="GO:0003700">
    <property type="term" value="F:DNA-binding transcription factor activity"/>
    <property type="evidence" value="ECO:0007669"/>
    <property type="project" value="InterPro"/>
</dbReference>
<dbReference type="GO" id="GO:0003677">
    <property type="term" value="F:DNA binding"/>
    <property type="evidence" value="ECO:0007669"/>
    <property type="project" value="UniProtKB-KW"/>
</dbReference>
<evidence type="ECO:0000313" key="7">
    <source>
        <dbReference type="EMBL" id="SDX03141.1"/>
    </source>
</evidence>
<dbReference type="InterPro" id="IPR000847">
    <property type="entry name" value="LysR_HTH_N"/>
</dbReference>
<dbReference type="Pfam" id="PF00126">
    <property type="entry name" value="HTH_1"/>
    <property type="match status" value="1"/>
</dbReference>
<dbReference type="EMBL" id="FNMZ01000003">
    <property type="protein sequence ID" value="SDX03141.1"/>
    <property type="molecule type" value="Genomic_DNA"/>
</dbReference>
<dbReference type="SUPFAM" id="SSF53850">
    <property type="entry name" value="Periplasmic binding protein-like II"/>
    <property type="match status" value="1"/>
</dbReference>
<keyword evidence="2" id="KW-0805">Transcription regulation</keyword>
<dbReference type="AlphaFoldDB" id="A0A1H2YDQ4"/>
<dbReference type="PROSITE" id="PS50931">
    <property type="entry name" value="HTH_LYSR"/>
    <property type="match status" value="1"/>
</dbReference>
<dbReference type="STRING" id="356660.SAMN05444336_10389"/>
<evidence type="ECO:0000256" key="2">
    <source>
        <dbReference type="ARBA" id="ARBA00023015"/>
    </source>
</evidence>
<dbReference type="Gene3D" id="3.40.190.290">
    <property type="match status" value="1"/>
</dbReference>
<dbReference type="InterPro" id="IPR005119">
    <property type="entry name" value="LysR_subst-bd"/>
</dbReference>
<dbReference type="Proteomes" id="UP000199118">
    <property type="component" value="Unassembled WGS sequence"/>
</dbReference>
<evidence type="ECO:0000259" key="6">
    <source>
        <dbReference type="PROSITE" id="PS50931"/>
    </source>
</evidence>
<dbReference type="InterPro" id="IPR050950">
    <property type="entry name" value="HTH-type_LysR_regulators"/>
</dbReference>
<evidence type="ECO:0000256" key="1">
    <source>
        <dbReference type="ARBA" id="ARBA00009437"/>
    </source>
</evidence>
<dbReference type="PANTHER" id="PTHR30419:SF8">
    <property type="entry name" value="NITROGEN ASSIMILATION TRANSCRIPTIONAL ACTIVATOR-RELATED"/>
    <property type="match status" value="1"/>
</dbReference>
<dbReference type="RefSeq" id="WP_092681236.1">
    <property type="nucleotide sequence ID" value="NZ_FNMZ01000003.1"/>
</dbReference>
<dbReference type="PRINTS" id="PR00039">
    <property type="entry name" value="HTHLYSR"/>
</dbReference>
<organism evidence="7 8">
    <name type="scientific">Albimonas donghaensis</name>
    <dbReference type="NCBI Taxonomy" id="356660"/>
    <lineage>
        <taxon>Bacteria</taxon>
        <taxon>Pseudomonadati</taxon>
        <taxon>Pseudomonadota</taxon>
        <taxon>Alphaproteobacteria</taxon>
        <taxon>Rhodobacterales</taxon>
        <taxon>Paracoccaceae</taxon>
        <taxon>Albimonas</taxon>
    </lineage>
</organism>
<gene>
    <name evidence="7" type="ORF">SAMN05444336_10389</name>
</gene>
<dbReference type="PANTHER" id="PTHR30419">
    <property type="entry name" value="HTH-TYPE TRANSCRIPTIONAL REGULATOR YBHD"/>
    <property type="match status" value="1"/>
</dbReference>
<sequence>MTDAPLRLKPVQLRLIAAIDAQRQLGLAAEAMAMTQPAASRMLREIEAAVGARLFDRHARGMEPTLIGRALARRARGLEQEMRDLAAEVDQLRSGRGGVVRVGAVTGASVGYVVPAIRQLKAAAPDVEVYVDVEPSDVLARGLLAGVYDLALGRIPPGMDPREFDAVPGRPEIVDLVVRRDHPMASARRLELAELTPYDWVMQSPGAPIRVAVETAFVDAGARLPRSILNTPSLLVMIALLSSSTAIAAMAREMSDLLSGPEVGARLAPLAVREEIVVAPYHMLTARRRRLSPVAERLRALVLDELDPPHRRGG</sequence>
<proteinExistence type="inferred from homology"/>
<dbReference type="GO" id="GO:0005829">
    <property type="term" value="C:cytosol"/>
    <property type="evidence" value="ECO:0007669"/>
    <property type="project" value="TreeGrafter"/>
</dbReference>
<name>A0A1H2YDQ4_9RHOB</name>
<dbReference type="InterPro" id="IPR036388">
    <property type="entry name" value="WH-like_DNA-bd_sf"/>
</dbReference>
<keyword evidence="4" id="KW-0804">Transcription</keyword>
<keyword evidence="5" id="KW-0175">Coiled coil</keyword>
<reference evidence="7 8" key="1">
    <citation type="submission" date="2016-10" db="EMBL/GenBank/DDBJ databases">
        <authorList>
            <person name="de Groot N.N."/>
        </authorList>
    </citation>
    <scope>NUCLEOTIDE SEQUENCE [LARGE SCALE GENOMIC DNA]</scope>
    <source>
        <strain evidence="7 8">DSM 17890</strain>
    </source>
</reference>
<keyword evidence="3 7" id="KW-0238">DNA-binding</keyword>
<dbReference type="Gene3D" id="1.10.10.10">
    <property type="entry name" value="Winged helix-like DNA-binding domain superfamily/Winged helix DNA-binding domain"/>
    <property type="match status" value="1"/>
</dbReference>
<keyword evidence="8" id="KW-1185">Reference proteome</keyword>
<protein>
    <submittedName>
        <fullName evidence="7">DNA-binding transcriptional regulator, LysR family</fullName>
    </submittedName>
</protein>